<feature type="signal peptide" evidence="10">
    <location>
        <begin position="1"/>
        <end position="31"/>
    </location>
</feature>
<name>A0AB39VPJ6_9GAMM</name>
<dbReference type="PANTHER" id="PTHR38038">
    <property type="entry name" value="PENICILLIN-BINDING PROTEIN ACTIVATOR LPOA"/>
    <property type="match status" value="1"/>
</dbReference>
<dbReference type="InterPro" id="IPR007443">
    <property type="entry name" value="LpoA"/>
</dbReference>
<comment type="function">
    <text evidence="8">Regulator of peptidoglycan synthesis that is essential for the function of penicillin-binding protein 1A (PBP1a).</text>
</comment>
<dbReference type="GO" id="GO:0030234">
    <property type="term" value="F:enzyme regulator activity"/>
    <property type="evidence" value="ECO:0007669"/>
    <property type="project" value="UniProtKB-UniRule"/>
</dbReference>
<feature type="region of interest" description="Disordered" evidence="9">
    <location>
        <begin position="290"/>
        <end position="343"/>
    </location>
</feature>
<keyword evidence="7" id="KW-0449">Lipoprotein</keyword>
<dbReference type="Gene3D" id="1.25.40.650">
    <property type="match status" value="1"/>
</dbReference>
<comment type="similarity">
    <text evidence="8">Belongs to the LpoA family.</text>
</comment>
<proteinExistence type="inferred from homology"/>
<evidence type="ECO:0000256" key="8">
    <source>
        <dbReference type="HAMAP-Rule" id="MF_01890"/>
    </source>
</evidence>
<dbReference type="InterPro" id="IPR028082">
    <property type="entry name" value="Peripla_BP_I"/>
</dbReference>
<dbReference type="Pfam" id="PF04348">
    <property type="entry name" value="LppC"/>
    <property type="match status" value="2"/>
</dbReference>
<keyword evidence="4 8" id="KW-0472">Membrane</keyword>
<organism evidence="11">
    <name type="scientific">Rouxiella sp. WC2420</name>
    <dbReference type="NCBI Taxonomy" id="3234145"/>
    <lineage>
        <taxon>Bacteria</taxon>
        <taxon>Pseudomonadati</taxon>
        <taxon>Pseudomonadota</taxon>
        <taxon>Gammaproteobacteria</taxon>
        <taxon>Enterobacterales</taxon>
        <taxon>Yersiniaceae</taxon>
        <taxon>Rouxiella</taxon>
    </lineage>
</organism>
<dbReference type="AlphaFoldDB" id="A0AB39VPJ6"/>
<accession>A0AB39VPJ6</accession>
<evidence type="ECO:0000256" key="5">
    <source>
        <dbReference type="ARBA" id="ARBA00023139"/>
    </source>
</evidence>
<dbReference type="Gene3D" id="3.40.50.2300">
    <property type="match status" value="2"/>
</dbReference>
<dbReference type="RefSeq" id="WP_369789081.1">
    <property type="nucleotide sequence ID" value="NZ_CP165628.1"/>
</dbReference>
<dbReference type="InterPro" id="IPR011990">
    <property type="entry name" value="TPR-like_helical_dom_sf"/>
</dbReference>
<dbReference type="HAMAP" id="MF_01890">
    <property type="entry name" value="LpoA"/>
    <property type="match status" value="1"/>
</dbReference>
<feature type="compositionally biased region" description="Low complexity" evidence="9">
    <location>
        <begin position="328"/>
        <end position="343"/>
    </location>
</feature>
<feature type="compositionally biased region" description="Low complexity" evidence="9">
    <location>
        <begin position="290"/>
        <end position="315"/>
    </location>
</feature>
<evidence type="ECO:0000256" key="1">
    <source>
        <dbReference type="ARBA" id="ARBA00022729"/>
    </source>
</evidence>
<keyword evidence="2 8" id="KW-0133">Cell shape</keyword>
<dbReference type="GO" id="GO:0009252">
    <property type="term" value="P:peptidoglycan biosynthetic process"/>
    <property type="evidence" value="ECO:0007669"/>
    <property type="project" value="UniProtKB-UniRule"/>
</dbReference>
<dbReference type="SUPFAM" id="SSF53822">
    <property type="entry name" value="Periplasmic binding protein-like I"/>
    <property type="match status" value="1"/>
</dbReference>
<evidence type="ECO:0000256" key="2">
    <source>
        <dbReference type="ARBA" id="ARBA00022960"/>
    </source>
</evidence>
<protein>
    <recommendedName>
        <fullName evidence="8">Penicillin-binding protein activator LpoA</fullName>
        <shortName evidence="8">PBP activator LpoA</shortName>
    </recommendedName>
</protein>
<feature type="chain" id="PRO_5044282791" description="Penicillin-binding protein activator LpoA" evidence="10">
    <location>
        <begin position="32"/>
        <end position="689"/>
    </location>
</feature>
<evidence type="ECO:0000256" key="7">
    <source>
        <dbReference type="ARBA" id="ARBA00023288"/>
    </source>
</evidence>
<dbReference type="EMBL" id="CP165628">
    <property type="protein sequence ID" value="XDU72124.1"/>
    <property type="molecule type" value="Genomic_DNA"/>
</dbReference>
<dbReference type="CDD" id="cd06339">
    <property type="entry name" value="PBP1_YraM_LppC_lipoprotein-like"/>
    <property type="match status" value="1"/>
</dbReference>
<dbReference type="PANTHER" id="PTHR38038:SF1">
    <property type="entry name" value="PENICILLIN-BINDING PROTEIN ACTIVATOR LPOA"/>
    <property type="match status" value="1"/>
</dbReference>
<evidence type="ECO:0000256" key="10">
    <source>
        <dbReference type="SAM" id="SignalP"/>
    </source>
</evidence>
<keyword evidence="6 8" id="KW-0998">Cell outer membrane</keyword>
<evidence type="ECO:0000256" key="4">
    <source>
        <dbReference type="ARBA" id="ARBA00023136"/>
    </source>
</evidence>
<comment type="subunit">
    <text evidence="8">Interacts with PBP1a.</text>
</comment>
<evidence type="ECO:0000256" key="9">
    <source>
        <dbReference type="SAM" id="MobiDB-lite"/>
    </source>
</evidence>
<keyword evidence="1 8" id="KW-0732">Signal</keyword>
<dbReference type="GO" id="GO:0008360">
    <property type="term" value="P:regulation of cell shape"/>
    <property type="evidence" value="ECO:0007669"/>
    <property type="project" value="UniProtKB-KW"/>
</dbReference>
<reference evidence="11" key="1">
    <citation type="submission" date="2024-07" db="EMBL/GenBank/DDBJ databases">
        <authorList>
            <person name="Biller S.J."/>
        </authorList>
    </citation>
    <scope>NUCLEOTIDE SEQUENCE</scope>
    <source>
        <strain evidence="11">WC2420</strain>
    </source>
</reference>
<evidence type="ECO:0000313" key="11">
    <source>
        <dbReference type="EMBL" id="XDU72124.1"/>
    </source>
</evidence>
<keyword evidence="5" id="KW-0564">Palmitate</keyword>
<sequence length="689" mass="72801">MPSSTTFRTRTGRLIPAIIVAMLLASCSSQAPQTPKESVQDAGTGSADYYLKQAQQSSDDNKANWQLLAIHALLRENRVPEAASQFSQLPQQGLTNAQQTEQQLLSAELMIAQKNNQSASITLGKLDVDTLSADQKSRYYKALITSSQGRASLPLLRAYIAQEPLLQGKEHQDNIDATWLALTQLSTQDVNAIVINANENVLQGWLDLLNLWQTNKQDPNLLKAGIQDWQKRYPYNPAAKTLPTALNNVINFKPGSTETIALLLPLSGAAQVYGNAIEQGFNAAVNGQANGAAPAQPAQPAAAPATAVTPGATPADPNAAVSTSAPDVTAAQGTPTTAPAAVPAAAPAAPAPVQSMPSATVKVYDTNSQPLPALLAQAKQDGATLAVGPLLKDQVTSLTSAQTSLNVLALNQPTTETNSPNICYFALSPEDEARDAARHIFGQHKQMPLLMVPAGDFGDRIAQAFADEWQKQGGQTVLKQTIGSYADLKQQVSRGGGLRLSGTPITLANAAPAQPAGVTIGGITIPSPPSDAQVTAGSTDGSGTIDAIYIVAAQDQLTLIKPMIDLSINTRVKPSLYASSRSYQAGAGPDYRLEMEGLQFSDIPLLAGANPGLMQQATSKFNNDYSLVRLYAMGIDAYNLANHFAQIRQLSGFQLSGTTGNLSANSNCVIHRQLPWLQYRQGTLVPVSS</sequence>
<keyword evidence="3 8" id="KW-0573">Peptidoglycan synthesis</keyword>
<dbReference type="Gene3D" id="1.25.40.10">
    <property type="entry name" value="Tetratricopeptide repeat domain"/>
    <property type="match status" value="1"/>
</dbReference>
<dbReference type="GO" id="GO:0031241">
    <property type="term" value="C:periplasmic side of cell outer membrane"/>
    <property type="evidence" value="ECO:0007669"/>
    <property type="project" value="UniProtKB-UniRule"/>
</dbReference>
<gene>
    <name evidence="8" type="primary">lpoA</name>
    <name evidence="11" type="ORF">AB3G37_21895</name>
</gene>
<evidence type="ECO:0000256" key="3">
    <source>
        <dbReference type="ARBA" id="ARBA00022984"/>
    </source>
</evidence>
<evidence type="ECO:0000256" key="6">
    <source>
        <dbReference type="ARBA" id="ARBA00023237"/>
    </source>
</evidence>